<dbReference type="Gramene" id="KQK08033">
    <property type="protein sequence ID" value="KQK08033"/>
    <property type="gene ID" value="BRADI_2g39120v3"/>
</dbReference>
<feature type="compositionally biased region" description="Low complexity" evidence="1">
    <location>
        <begin position="1"/>
        <end position="14"/>
    </location>
</feature>
<dbReference type="OrthoDB" id="594396at2759"/>
<protein>
    <recommendedName>
        <fullName evidence="2">DUF6598 domain-containing protein</fullName>
    </recommendedName>
</protein>
<dbReference type="HOGENOM" id="CLU_030845_4_0_1"/>
<feature type="compositionally biased region" description="Basic and acidic residues" evidence="1">
    <location>
        <begin position="20"/>
        <end position="40"/>
    </location>
</feature>
<dbReference type="PANTHER" id="PTHR33065:SF92">
    <property type="entry name" value="DUF6598 DOMAIN-CONTAINING PROTEIN"/>
    <property type="match status" value="1"/>
</dbReference>
<evidence type="ECO:0000313" key="5">
    <source>
        <dbReference type="Proteomes" id="UP000008810"/>
    </source>
</evidence>
<dbReference type="PANTHER" id="PTHR33065">
    <property type="entry name" value="OS07G0486400 PROTEIN"/>
    <property type="match status" value="1"/>
</dbReference>
<sequence length="344" mass="38532">MATAGGDSSSSSIAAGGGKRRADARQRKKQKQEEEKEGEGLKNPLDPRFSDYDPKQGKHVFTRFRNRNIDPDAESPAGPMRHTDRIFEDGFELSNLVNVVSVKIVSSDYGYPLNVYGTVLARDSLDRQCVYLFQRDKDNCQLIRSKTDSLILTGPKRGLMIYDSIFFEIDLKVTDVSGRKVKDERLSKGLMVVDGIFRLSFAPKHRVETEALVSMHSTLDLNYTFIRNAVEGTVEVRILEGPVYFHGKILARTTNVPCDILLHDSKLSGVLTAGDNGVLQTARRVVGVSVDEMLLLTFVAAPVGVTTVEFTPRRNYYDEEEIICGNYKMLVKVTWSVAFFDVNF</sequence>
<dbReference type="RefSeq" id="XP_003569094.1">
    <property type="nucleotide sequence ID" value="XM_003569046.4"/>
</dbReference>
<dbReference type="AlphaFoldDB" id="I1HMY2"/>
<organism evidence="4">
    <name type="scientific">Brachypodium distachyon</name>
    <name type="common">Purple false brome</name>
    <name type="synonym">Trachynia distachya</name>
    <dbReference type="NCBI Taxonomy" id="15368"/>
    <lineage>
        <taxon>Eukaryota</taxon>
        <taxon>Viridiplantae</taxon>
        <taxon>Streptophyta</taxon>
        <taxon>Embryophyta</taxon>
        <taxon>Tracheophyta</taxon>
        <taxon>Spermatophyta</taxon>
        <taxon>Magnoliopsida</taxon>
        <taxon>Liliopsida</taxon>
        <taxon>Poales</taxon>
        <taxon>Poaceae</taxon>
        <taxon>BOP clade</taxon>
        <taxon>Pooideae</taxon>
        <taxon>Stipodae</taxon>
        <taxon>Brachypodieae</taxon>
        <taxon>Brachypodium</taxon>
    </lineage>
</organism>
<dbReference type="EnsemblPlants" id="KQK08033">
    <property type="protein sequence ID" value="KQK08033"/>
    <property type="gene ID" value="BRADI_2g39120v3"/>
</dbReference>
<evidence type="ECO:0000256" key="1">
    <source>
        <dbReference type="SAM" id="MobiDB-lite"/>
    </source>
</evidence>
<accession>I1HMY2</accession>
<dbReference type="InterPro" id="IPR046533">
    <property type="entry name" value="DUF6598"/>
</dbReference>
<feature type="region of interest" description="Disordered" evidence="1">
    <location>
        <begin position="1"/>
        <end position="54"/>
    </location>
</feature>
<dbReference type="Proteomes" id="UP000008810">
    <property type="component" value="Chromosome 2"/>
</dbReference>
<name>I1HMY2_BRADI</name>
<dbReference type="EMBL" id="CM000881">
    <property type="protein sequence ID" value="KQK08033.1"/>
    <property type="molecule type" value="Genomic_DNA"/>
</dbReference>
<feature type="domain" description="DUF6598" evidence="2">
    <location>
        <begin position="96"/>
        <end position="333"/>
    </location>
</feature>
<evidence type="ECO:0000313" key="4">
    <source>
        <dbReference type="EnsemblPlants" id="KQK08033"/>
    </source>
</evidence>
<dbReference type="Pfam" id="PF20241">
    <property type="entry name" value="DUF6598"/>
    <property type="match status" value="1"/>
</dbReference>
<proteinExistence type="predicted"/>
<dbReference type="eggNOG" id="ENOG502R3ZN">
    <property type="taxonomic scope" value="Eukaryota"/>
</dbReference>
<reference evidence="3" key="2">
    <citation type="submission" date="2017-06" db="EMBL/GenBank/DDBJ databases">
        <title>WGS assembly of Brachypodium distachyon.</title>
        <authorList>
            <consortium name="The International Brachypodium Initiative"/>
            <person name="Lucas S."/>
            <person name="Harmon-Smith M."/>
            <person name="Lail K."/>
            <person name="Tice H."/>
            <person name="Grimwood J."/>
            <person name="Bruce D."/>
            <person name="Barry K."/>
            <person name="Shu S."/>
            <person name="Lindquist E."/>
            <person name="Wang M."/>
            <person name="Pitluck S."/>
            <person name="Vogel J.P."/>
            <person name="Garvin D.F."/>
            <person name="Mockler T.C."/>
            <person name="Schmutz J."/>
            <person name="Rokhsar D."/>
            <person name="Bevan M.W."/>
        </authorList>
    </citation>
    <scope>NUCLEOTIDE SEQUENCE</scope>
    <source>
        <strain evidence="3">Bd21</strain>
    </source>
</reference>
<dbReference type="GeneID" id="100823160"/>
<dbReference type="OMA" id="RANDDCQ"/>
<keyword evidence="5" id="KW-1185">Reference proteome</keyword>
<evidence type="ECO:0000259" key="2">
    <source>
        <dbReference type="Pfam" id="PF20241"/>
    </source>
</evidence>
<reference evidence="3 4" key="1">
    <citation type="journal article" date="2010" name="Nature">
        <title>Genome sequencing and analysis of the model grass Brachypodium distachyon.</title>
        <authorList>
            <consortium name="International Brachypodium Initiative"/>
        </authorList>
    </citation>
    <scope>NUCLEOTIDE SEQUENCE [LARGE SCALE GENOMIC DNA]</scope>
    <source>
        <strain evidence="3 4">Bd21</strain>
    </source>
</reference>
<gene>
    <name evidence="4" type="primary">LOC100823160</name>
    <name evidence="3" type="ORF">BRADI_2g39120v3</name>
</gene>
<evidence type="ECO:0000313" key="3">
    <source>
        <dbReference type="EMBL" id="KQK08033.1"/>
    </source>
</evidence>
<reference evidence="4" key="3">
    <citation type="submission" date="2018-08" db="UniProtKB">
        <authorList>
            <consortium name="EnsemblPlants"/>
        </authorList>
    </citation>
    <scope>IDENTIFICATION</scope>
    <source>
        <strain evidence="4">cv. Bd21</strain>
    </source>
</reference>
<dbReference type="KEGG" id="bdi:100823160"/>